<accession>A0A172ZGL3</accession>
<dbReference type="SMART" id="SM00347">
    <property type="entry name" value="HTH_MARR"/>
    <property type="match status" value="1"/>
</dbReference>
<dbReference type="EMBL" id="CP013023">
    <property type="protein sequence ID" value="ANF96427.1"/>
    <property type="molecule type" value="Genomic_DNA"/>
</dbReference>
<protein>
    <recommendedName>
        <fullName evidence="4">HTH marR-type domain-containing protein</fullName>
    </recommendedName>
</protein>
<dbReference type="GO" id="GO:0006950">
    <property type="term" value="P:response to stress"/>
    <property type="evidence" value="ECO:0007669"/>
    <property type="project" value="TreeGrafter"/>
</dbReference>
<evidence type="ECO:0000256" key="1">
    <source>
        <dbReference type="ARBA" id="ARBA00023015"/>
    </source>
</evidence>
<reference evidence="5 6" key="2">
    <citation type="journal article" date="2016" name="Int. J. Syst. Evol. Microbiol.">
        <title>Paenibacillus bovis sp. nov., isolated from raw yak (Bos grunniens) milk.</title>
        <authorList>
            <person name="Gao C."/>
            <person name="Han J."/>
            <person name="Liu Z."/>
            <person name="Xu X."/>
            <person name="Hang F."/>
            <person name="Wu Z."/>
        </authorList>
    </citation>
    <scope>NUCLEOTIDE SEQUENCE [LARGE SCALE GENOMIC DNA]</scope>
    <source>
        <strain evidence="5 6">BD3526</strain>
    </source>
</reference>
<feature type="domain" description="HTH marR-type" evidence="4">
    <location>
        <begin position="10"/>
        <end position="144"/>
    </location>
</feature>
<dbReference type="InterPro" id="IPR036390">
    <property type="entry name" value="WH_DNA-bd_sf"/>
</dbReference>
<evidence type="ECO:0000313" key="6">
    <source>
        <dbReference type="Proteomes" id="UP000078148"/>
    </source>
</evidence>
<reference evidence="6" key="1">
    <citation type="submission" date="2015-10" db="EMBL/GenBank/DDBJ databases">
        <title>Genome of Paenibacillus bovis sp. nov.</title>
        <authorList>
            <person name="Wu Z."/>
            <person name="Gao C."/>
            <person name="Liu Z."/>
            <person name="Zheng H."/>
        </authorList>
    </citation>
    <scope>NUCLEOTIDE SEQUENCE [LARGE SCALE GENOMIC DNA]</scope>
    <source>
        <strain evidence="6">BD3526</strain>
    </source>
</reference>
<dbReference type="SUPFAM" id="SSF46785">
    <property type="entry name" value="Winged helix' DNA-binding domain"/>
    <property type="match status" value="1"/>
</dbReference>
<dbReference type="InterPro" id="IPR036388">
    <property type="entry name" value="WH-like_DNA-bd_sf"/>
</dbReference>
<dbReference type="KEGG" id="pbv:AR543_10695"/>
<organism evidence="5 6">
    <name type="scientific">Paenibacillus bovis</name>
    <dbReference type="NCBI Taxonomy" id="1616788"/>
    <lineage>
        <taxon>Bacteria</taxon>
        <taxon>Bacillati</taxon>
        <taxon>Bacillota</taxon>
        <taxon>Bacilli</taxon>
        <taxon>Bacillales</taxon>
        <taxon>Paenibacillaceae</taxon>
        <taxon>Paenibacillus</taxon>
    </lineage>
</organism>
<proteinExistence type="predicted"/>
<dbReference type="Proteomes" id="UP000078148">
    <property type="component" value="Chromosome"/>
</dbReference>
<dbReference type="Pfam" id="PF12802">
    <property type="entry name" value="MarR_2"/>
    <property type="match status" value="1"/>
</dbReference>
<dbReference type="InterPro" id="IPR039422">
    <property type="entry name" value="MarR/SlyA-like"/>
</dbReference>
<evidence type="ECO:0000313" key="5">
    <source>
        <dbReference type="EMBL" id="ANF96427.1"/>
    </source>
</evidence>
<gene>
    <name evidence="5" type="ORF">AR543_10695</name>
</gene>
<dbReference type="Gene3D" id="1.10.10.10">
    <property type="entry name" value="Winged helix-like DNA-binding domain superfamily/Winged helix DNA-binding domain"/>
    <property type="match status" value="1"/>
</dbReference>
<dbReference type="InterPro" id="IPR000835">
    <property type="entry name" value="HTH_MarR-typ"/>
</dbReference>
<evidence type="ECO:0000259" key="4">
    <source>
        <dbReference type="PROSITE" id="PS50995"/>
    </source>
</evidence>
<dbReference type="AlphaFoldDB" id="A0A172ZGL3"/>
<evidence type="ECO:0000256" key="2">
    <source>
        <dbReference type="ARBA" id="ARBA00023125"/>
    </source>
</evidence>
<keyword evidence="6" id="KW-1185">Reference proteome</keyword>
<keyword evidence="3" id="KW-0804">Transcription</keyword>
<dbReference type="OrthoDB" id="5327581at2"/>
<dbReference type="STRING" id="1616788.AR543_10695"/>
<dbReference type="PROSITE" id="PS50995">
    <property type="entry name" value="HTH_MARR_2"/>
    <property type="match status" value="1"/>
</dbReference>
<keyword evidence="1" id="KW-0805">Transcription regulation</keyword>
<dbReference type="GO" id="GO:0003700">
    <property type="term" value="F:DNA-binding transcription factor activity"/>
    <property type="evidence" value="ECO:0007669"/>
    <property type="project" value="InterPro"/>
</dbReference>
<dbReference type="PANTHER" id="PTHR33164">
    <property type="entry name" value="TRANSCRIPTIONAL REGULATOR, MARR FAMILY"/>
    <property type="match status" value="1"/>
</dbReference>
<dbReference type="PANTHER" id="PTHR33164:SF64">
    <property type="entry name" value="TRANSCRIPTIONAL REGULATOR SLYA"/>
    <property type="match status" value="1"/>
</dbReference>
<sequence length="147" mass="17272">MTTNVPYALENSIGYKLAIASRLTNNRLNQRFRDAGYPVTHEQWILISYLWKRDGQTQNRLARLSRKDQPSVSRLIDNMIRRGMVTRVPHPDDRRTNLIYLTDYCRSILDDLAAKATQTIEEVFSGFSREEREITLRLVDRIIKNMD</sequence>
<name>A0A172ZGL3_9BACL</name>
<keyword evidence="2" id="KW-0238">DNA-binding</keyword>
<dbReference type="GO" id="GO:0003677">
    <property type="term" value="F:DNA binding"/>
    <property type="evidence" value="ECO:0007669"/>
    <property type="project" value="UniProtKB-KW"/>
</dbReference>
<evidence type="ECO:0000256" key="3">
    <source>
        <dbReference type="ARBA" id="ARBA00023163"/>
    </source>
</evidence>
<dbReference type="PRINTS" id="PR00598">
    <property type="entry name" value="HTHMARR"/>
</dbReference>
<dbReference type="RefSeq" id="WP_060534264.1">
    <property type="nucleotide sequence ID" value="NZ_CP013023.1"/>
</dbReference>